<organism evidence="10 11">
    <name type="scientific">Tengunoibacter tsumagoiensis</name>
    <dbReference type="NCBI Taxonomy" id="2014871"/>
    <lineage>
        <taxon>Bacteria</taxon>
        <taxon>Bacillati</taxon>
        <taxon>Chloroflexota</taxon>
        <taxon>Ktedonobacteria</taxon>
        <taxon>Ktedonobacterales</taxon>
        <taxon>Dictyobacteraceae</taxon>
        <taxon>Tengunoibacter</taxon>
    </lineage>
</organism>
<dbReference type="InterPro" id="IPR020568">
    <property type="entry name" value="Ribosomal_Su5_D2-typ_SF"/>
</dbReference>
<evidence type="ECO:0000256" key="3">
    <source>
        <dbReference type="ARBA" id="ARBA00012895"/>
    </source>
</evidence>
<dbReference type="GO" id="GO:0046872">
    <property type="term" value="F:metal ion binding"/>
    <property type="evidence" value="ECO:0007669"/>
    <property type="project" value="UniProtKB-KW"/>
</dbReference>
<evidence type="ECO:0000256" key="6">
    <source>
        <dbReference type="ARBA" id="ARBA00023125"/>
    </source>
</evidence>
<dbReference type="InterPro" id="IPR003594">
    <property type="entry name" value="HATPase_dom"/>
</dbReference>
<feature type="compositionally biased region" description="Polar residues" evidence="8">
    <location>
        <begin position="18"/>
        <end position="32"/>
    </location>
</feature>
<evidence type="ECO:0000256" key="2">
    <source>
        <dbReference type="ARBA" id="ARBA00001946"/>
    </source>
</evidence>
<dbReference type="Pfam" id="PF00986">
    <property type="entry name" value="DNA_gyraseB_C"/>
    <property type="match status" value="1"/>
</dbReference>
<evidence type="ECO:0000256" key="5">
    <source>
        <dbReference type="ARBA" id="ARBA00022842"/>
    </source>
</evidence>
<protein>
    <recommendedName>
        <fullName evidence="3">DNA topoisomerase (ATP-hydrolyzing)</fullName>
        <ecNumber evidence="3">5.6.2.2</ecNumber>
    </recommendedName>
</protein>
<keyword evidence="11" id="KW-1185">Reference proteome</keyword>
<evidence type="ECO:0000313" key="10">
    <source>
        <dbReference type="EMBL" id="GCE13179.1"/>
    </source>
</evidence>
<dbReference type="InterPro" id="IPR013760">
    <property type="entry name" value="Topo_IIA-like_dom_sf"/>
</dbReference>
<feature type="region of interest" description="Disordered" evidence="8">
    <location>
        <begin position="1"/>
        <end position="57"/>
    </location>
</feature>
<feature type="domain" description="Toprim" evidence="9">
    <location>
        <begin position="484"/>
        <end position="598"/>
    </location>
</feature>
<comment type="catalytic activity">
    <reaction evidence="1">
        <text>ATP-dependent breakage, passage and rejoining of double-stranded DNA.</text>
        <dbReference type="EC" id="5.6.2.2"/>
    </reaction>
</comment>
<dbReference type="OrthoDB" id="9802808at2"/>
<dbReference type="Pfam" id="PF02518">
    <property type="entry name" value="HATPase_c"/>
    <property type="match status" value="1"/>
</dbReference>
<dbReference type="PRINTS" id="PR01159">
    <property type="entry name" value="DNAGYRASEB"/>
</dbReference>
<dbReference type="GO" id="GO:0005524">
    <property type="term" value="F:ATP binding"/>
    <property type="evidence" value="ECO:0007669"/>
    <property type="project" value="InterPro"/>
</dbReference>
<dbReference type="SUPFAM" id="SSF56719">
    <property type="entry name" value="Type II DNA topoisomerase"/>
    <property type="match status" value="1"/>
</dbReference>
<dbReference type="SUPFAM" id="SSF55874">
    <property type="entry name" value="ATPase domain of HSP90 chaperone/DNA topoisomerase II/histidine kinase"/>
    <property type="match status" value="1"/>
</dbReference>
<dbReference type="EMBL" id="BIFR01000001">
    <property type="protein sequence ID" value="GCE13179.1"/>
    <property type="molecule type" value="Genomic_DNA"/>
</dbReference>
<dbReference type="GO" id="GO:0003677">
    <property type="term" value="F:DNA binding"/>
    <property type="evidence" value="ECO:0007669"/>
    <property type="project" value="UniProtKB-KW"/>
</dbReference>
<dbReference type="InterPro" id="IPR013506">
    <property type="entry name" value="Topo_IIA_bsu_dom2"/>
</dbReference>
<proteinExistence type="predicted"/>
<dbReference type="EC" id="5.6.2.2" evidence="3"/>
<evidence type="ECO:0000259" key="9">
    <source>
        <dbReference type="PROSITE" id="PS50880"/>
    </source>
</evidence>
<dbReference type="PROSITE" id="PS50880">
    <property type="entry name" value="TOPRIM"/>
    <property type="match status" value="1"/>
</dbReference>
<dbReference type="PROSITE" id="PS00177">
    <property type="entry name" value="TOPOISOMERASE_II"/>
    <property type="match status" value="1"/>
</dbReference>
<dbReference type="InterPro" id="IPR002288">
    <property type="entry name" value="DNA_gyrase_B_C"/>
</dbReference>
<dbReference type="GO" id="GO:0006265">
    <property type="term" value="P:DNA topological change"/>
    <property type="evidence" value="ECO:0007669"/>
    <property type="project" value="InterPro"/>
</dbReference>
<dbReference type="Proteomes" id="UP000287352">
    <property type="component" value="Unassembled WGS sequence"/>
</dbReference>
<dbReference type="InterPro" id="IPR014721">
    <property type="entry name" value="Ribsml_uS5_D2-typ_fold_subgr"/>
</dbReference>
<dbReference type="GO" id="GO:0034335">
    <property type="term" value="F:DNA negative supercoiling activity"/>
    <property type="evidence" value="ECO:0007669"/>
    <property type="project" value="UniProtKB-ARBA"/>
</dbReference>
<reference evidence="11" key="1">
    <citation type="submission" date="2018-12" db="EMBL/GenBank/DDBJ databases">
        <title>Tengunoibacter tsumagoiensis gen. nov., sp. nov., Dictyobacter kobayashii sp. nov., D. alpinus sp. nov., and D. joshuensis sp. nov. and description of Dictyobacteraceae fam. nov. within the order Ktedonobacterales isolated from Tengu-no-mugimeshi.</title>
        <authorList>
            <person name="Wang C.M."/>
            <person name="Zheng Y."/>
            <person name="Sakai Y."/>
            <person name="Toyoda A."/>
            <person name="Minakuchi Y."/>
            <person name="Abe K."/>
            <person name="Yokota A."/>
            <person name="Yabe S."/>
        </authorList>
    </citation>
    <scope>NUCLEOTIDE SEQUENCE [LARGE SCALE GENOMIC DNA]</scope>
    <source>
        <strain evidence="11">Uno3</strain>
    </source>
</reference>
<dbReference type="SUPFAM" id="SSF54211">
    <property type="entry name" value="Ribosomal protein S5 domain 2-like"/>
    <property type="match status" value="1"/>
</dbReference>
<dbReference type="Gene3D" id="3.30.230.10">
    <property type="match status" value="1"/>
</dbReference>
<dbReference type="InterPro" id="IPR036890">
    <property type="entry name" value="HATPase_C_sf"/>
</dbReference>
<keyword evidence="5" id="KW-0460">Magnesium</keyword>
<dbReference type="Gene3D" id="3.30.565.10">
    <property type="entry name" value="Histidine kinase-like ATPase, C-terminal domain"/>
    <property type="match status" value="1"/>
</dbReference>
<keyword evidence="6" id="KW-0238">DNA-binding</keyword>
<dbReference type="Gene3D" id="3.40.50.670">
    <property type="match status" value="1"/>
</dbReference>
<dbReference type="SMART" id="SM00387">
    <property type="entry name" value="HATPase_c"/>
    <property type="match status" value="1"/>
</dbReference>
<evidence type="ECO:0000256" key="4">
    <source>
        <dbReference type="ARBA" id="ARBA00022723"/>
    </source>
</evidence>
<dbReference type="InterPro" id="IPR006171">
    <property type="entry name" value="TOPRIM_dom"/>
</dbReference>
<gene>
    <name evidence="10" type="primary">gyrB_2</name>
    <name evidence="10" type="ORF">KTT_30380</name>
</gene>
<evidence type="ECO:0000256" key="7">
    <source>
        <dbReference type="ARBA" id="ARBA00023235"/>
    </source>
</evidence>
<comment type="caution">
    <text evidence="10">The sequence shown here is derived from an EMBL/GenBank/DDBJ whole genome shotgun (WGS) entry which is preliminary data.</text>
</comment>
<dbReference type="Pfam" id="PF01751">
    <property type="entry name" value="Toprim"/>
    <property type="match status" value="1"/>
</dbReference>
<dbReference type="InterPro" id="IPR000565">
    <property type="entry name" value="Topo_IIA_B"/>
</dbReference>
<dbReference type="SMART" id="SM00433">
    <property type="entry name" value="TOP2c"/>
    <property type="match status" value="1"/>
</dbReference>
<evidence type="ECO:0000256" key="8">
    <source>
        <dbReference type="SAM" id="MobiDB-lite"/>
    </source>
</evidence>
<dbReference type="AlphaFoldDB" id="A0A402A296"/>
<sequence length="701" mass="78866">MFRSPKAPPPTRDESDVLQDQLSLLPTRSTGEQIDESEEKDTPKIETKATGRTKKKPENYSAADIQVLEGIAAIRHRPGMYIGSTSTSGLIHLIWEALDNAVDEAVAGYGKHVWVMIDQEGWVTVRDEGRGMPFDLMLYQGEYVPAATVILTVPHSGGKFSEGAYKTAGGLHGVGSTVINALSEKLEVTIWKDGQQFSQNFSRGTALPHAIEPCDPKLHGTQLRWLYDRSVFDPDAYYSIEALESRLKAATYLNRGMTFHLDAWDDATNEEISRVFYSRDGLPDYVRDLALSTNPPLFKNVLSIMKDKDDVHVEIALQPTTGYKISMYSYANAVRTRDGGVHETGFKAALTKVVNDYALKWNIIRNRERDGFRPEVIQQGLNVVISVKLTNPQFQGQTKDRLNNAPVEGIVRSIVDEGLKDWFESNANVGKEWLKKIQQMQKARNEAQLVEELARAGTKKNGELIDTTLSKKFLRCNTPDPSRAELFIVEGDSAGGSAGQGRFSDFQAVLKLKGKPLNVAKADLKSIVENEEIRTIINVLGTGTRDTFDITRLKFNRVIIATDADVDGLHIQCLLLTLFHQEFSDLIERGFVYIACPPLYSVKYKGKVNWLLDDEARIRFIEQHPDSQNLEFKRFKGLGEMNPKELRDTTFDPARRVLKQVTMEDGVLAARLVMELMEDKNAERRRTFLAEHARKIKELDV</sequence>
<keyword evidence="7" id="KW-0413">Isomerase</keyword>
<comment type="cofactor">
    <cofactor evidence="2">
        <name>Mg(2+)</name>
        <dbReference type="ChEBI" id="CHEBI:18420"/>
    </cofactor>
</comment>
<feature type="compositionally biased region" description="Basic and acidic residues" evidence="8">
    <location>
        <begin position="40"/>
        <end position="49"/>
    </location>
</feature>
<evidence type="ECO:0000256" key="1">
    <source>
        <dbReference type="ARBA" id="ARBA00000185"/>
    </source>
</evidence>
<dbReference type="PRINTS" id="PR00418">
    <property type="entry name" value="TPI2FAMILY"/>
</dbReference>
<name>A0A402A296_9CHLR</name>
<dbReference type="PANTHER" id="PTHR45866">
    <property type="entry name" value="DNA GYRASE/TOPOISOMERASE SUBUNIT B"/>
    <property type="match status" value="1"/>
</dbReference>
<dbReference type="Pfam" id="PF00204">
    <property type="entry name" value="DNA_gyraseB"/>
    <property type="match status" value="1"/>
</dbReference>
<feature type="compositionally biased region" description="Pro residues" evidence="8">
    <location>
        <begin position="1"/>
        <end position="10"/>
    </location>
</feature>
<dbReference type="InterPro" id="IPR001241">
    <property type="entry name" value="Topo_IIA"/>
</dbReference>
<accession>A0A402A296</accession>
<evidence type="ECO:0000313" key="11">
    <source>
        <dbReference type="Proteomes" id="UP000287352"/>
    </source>
</evidence>
<dbReference type="CDD" id="cd00822">
    <property type="entry name" value="TopoII_Trans_DNA_gyrase"/>
    <property type="match status" value="1"/>
</dbReference>
<dbReference type="InterPro" id="IPR013759">
    <property type="entry name" value="Topo_IIA_B_C"/>
</dbReference>
<keyword evidence="4" id="KW-0479">Metal-binding</keyword>
<dbReference type="PANTHER" id="PTHR45866:SF2">
    <property type="entry name" value="DNA TOPOISOMERASE (ATP-HYDROLYZING)"/>
    <property type="match status" value="1"/>
</dbReference>
<dbReference type="InterPro" id="IPR018522">
    <property type="entry name" value="TopoIIA_CS"/>
</dbReference>